<sequence length="187" mass="21128">IRMFLLLLLMATALASAESDPKGAWILASKKIITSYAVQGKDYVVSYGLYNVGNRPATKVLVFAIRHGLAILLPKYLAIARMKMARLNPGEKITHVVILRSIKYGNYTFSLDAAKVTYSPDVDSKEVRSGFTSTPTKVHFHSLSEYERRFGSNIYYLIVFFLIMGSTSFGALWMYLRSSEKYEDEEN</sequence>
<dbReference type="PANTHER" id="PTHR12861">
    <property type="entry name" value="TRANSLOCON-ASSOCIATED PROTEIN, BETA SUBUNIT PRECURSOR TRAP-BETA SIGNAL SEQUENCE RECEPTOR BETA SUBUNIT"/>
    <property type="match status" value="1"/>
</dbReference>
<comment type="caution">
    <text evidence="3">The sequence shown here is derived from an EMBL/GenBank/DDBJ whole genome shotgun (WGS) entry which is preliminary data.</text>
</comment>
<dbReference type="PANTHER" id="PTHR12861:SF3">
    <property type="entry name" value="TRANSLOCON-ASSOCIATED PROTEIN SUBUNIT BETA"/>
    <property type="match status" value="1"/>
</dbReference>
<evidence type="ECO:0000313" key="3">
    <source>
        <dbReference type="EMBL" id="GMS89961.1"/>
    </source>
</evidence>
<evidence type="ECO:0008006" key="6">
    <source>
        <dbReference type="Google" id="ProtNLM"/>
    </source>
</evidence>
<evidence type="ECO:0000256" key="2">
    <source>
        <dbReference type="SAM" id="SignalP"/>
    </source>
</evidence>
<feature type="non-terminal residue" evidence="3">
    <location>
        <position position="187"/>
    </location>
</feature>
<dbReference type="Proteomes" id="UP001432027">
    <property type="component" value="Unassembled WGS sequence"/>
</dbReference>
<feature type="transmembrane region" description="Helical" evidence="1">
    <location>
        <begin position="154"/>
        <end position="176"/>
    </location>
</feature>
<dbReference type="GO" id="GO:0005783">
    <property type="term" value="C:endoplasmic reticulum"/>
    <property type="evidence" value="ECO:0007669"/>
    <property type="project" value="TreeGrafter"/>
</dbReference>
<feature type="chain" id="PRO_5044714697" description="Translocon-associated protein subunit beta" evidence="2">
    <location>
        <begin position="18"/>
        <end position="187"/>
    </location>
</feature>
<keyword evidence="1" id="KW-1133">Transmembrane helix</keyword>
<dbReference type="EMBL" id="BTSX01000003">
    <property type="protein sequence ID" value="GMS89961.1"/>
    <property type="molecule type" value="Genomic_DNA"/>
</dbReference>
<protein>
    <recommendedName>
        <fullName evidence="6">Translocon-associated protein subunit beta</fullName>
    </recommendedName>
</protein>
<dbReference type="Pfam" id="PF05753">
    <property type="entry name" value="TRAP_beta"/>
    <property type="match status" value="2"/>
</dbReference>
<gene>
    <name evidence="3" type="ORF">PENTCL1PPCAC_12136</name>
    <name evidence="4" type="ORF">PENTCL1PPCAC_30612</name>
</gene>
<keyword evidence="1" id="KW-0472">Membrane</keyword>
<organism evidence="3 5">
    <name type="scientific">Pristionchus entomophagus</name>
    <dbReference type="NCBI Taxonomy" id="358040"/>
    <lineage>
        <taxon>Eukaryota</taxon>
        <taxon>Metazoa</taxon>
        <taxon>Ecdysozoa</taxon>
        <taxon>Nematoda</taxon>
        <taxon>Chromadorea</taxon>
        <taxon>Rhabditida</taxon>
        <taxon>Rhabditina</taxon>
        <taxon>Diplogasteromorpha</taxon>
        <taxon>Diplogasteroidea</taxon>
        <taxon>Neodiplogasteridae</taxon>
        <taxon>Pristionchus</taxon>
    </lineage>
</organism>
<reference evidence="3" key="1">
    <citation type="submission" date="2023-10" db="EMBL/GenBank/DDBJ databases">
        <title>Genome assembly of Pristionchus species.</title>
        <authorList>
            <person name="Yoshida K."/>
            <person name="Sommer R.J."/>
        </authorList>
    </citation>
    <scope>NUCLEOTIDE SEQUENCE</scope>
    <source>
        <strain evidence="3">RS0144</strain>
    </source>
</reference>
<keyword evidence="2" id="KW-0732">Signal</keyword>
<keyword evidence="1" id="KW-0812">Transmembrane</keyword>
<evidence type="ECO:0000313" key="5">
    <source>
        <dbReference type="Proteomes" id="UP001432027"/>
    </source>
</evidence>
<evidence type="ECO:0000256" key="1">
    <source>
        <dbReference type="SAM" id="Phobius"/>
    </source>
</evidence>
<accession>A0AAV5TE26</accession>
<feature type="non-terminal residue" evidence="3">
    <location>
        <position position="1"/>
    </location>
</feature>
<feature type="signal peptide" evidence="2">
    <location>
        <begin position="1"/>
        <end position="17"/>
    </location>
</feature>
<name>A0AAV5TE26_9BILA</name>
<evidence type="ECO:0000313" key="4">
    <source>
        <dbReference type="EMBL" id="GMT08438.1"/>
    </source>
</evidence>
<dbReference type="AlphaFoldDB" id="A0AAV5TE26"/>
<keyword evidence="5" id="KW-1185">Reference proteome</keyword>
<dbReference type="EMBL" id="BTSX01000087">
    <property type="protein sequence ID" value="GMT08438.1"/>
    <property type="molecule type" value="Genomic_DNA"/>
</dbReference>
<proteinExistence type="predicted"/>